<proteinExistence type="predicted"/>
<name>A0ABQ7CUS4_BRACR</name>
<protein>
    <submittedName>
        <fullName evidence="1">Uncharacterized protein</fullName>
    </submittedName>
</protein>
<sequence length="148" mass="16713">MRLITSVSTSINRSTKSVKKKGAIKDALMVSDHAGDQAVITLRLQESLFRPDRLSPNYLPSWWDLRRAGSAATRTATGPAGSVVGERVWIFCFSSYLRHPNTIAYPEKFFESAQAIAAHSHLRWPDLSREWIRRQQARIARGKPADCF</sequence>
<reference evidence="1 2" key="1">
    <citation type="journal article" date="2020" name="BMC Genomics">
        <title>Intraspecific diversification of the crop wild relative Brassica cretica Lam. using demographic model selection.</title>
        <authorList>
            <person name="Kioukis A."/>
            <person name="Michalopoulou V.A."/>
            <person name="Briers L."/>
            <person name="Pirintsos S."/>
            <person name="Studholme D.J."/>
            <person name="Pavlidis P."/>
            <person name="Sarris P.F."/>
        </authorList>
    </citation>
    <scope>NUCLEOTIDE SEQUENCE [LARGE SCALE GENOMIC DNA]</scope>
    <source>
        <strain evidence="2">cv. PFS-1207/04</strain>
    </source>
</reference>
<organism evidence="1 2">
    <name type="scientific">Brassica cretica</name>
    <name type="common">Mustard</name>
    <dbReference type="NCBI Taxonomy" id="69181"/>
    <lineage>
        <taxon>Eukaryota</taxon>
        <taxon>Viridiplantae</taxon>
        <taxon>Streptophyta</taxon>
        <taxon>Embryophyta</taxon>
        <taxon>Tracheophyta</taxon>
        <taxon>Spermatophyta</taxon>
        <taxon>Magnoliopsida</taxon>
        <taxon>eudicotyledons</taxon>
        <taxon>Gunneridae</taxon>
        <taxon>Pentapetalae</taxon>
        <taxon>rosids</taxon>
        <taxon>malvids</taxon>
        <taxon>Brassicales</taxon>
        <taxon>Brassicaceae</taxon>
        <taxon>Brassiceae</taxon>
        <taxon>Brassica</taxon>
    </lineage>
</organism>
<keyword evidence="2" id="KW-1185">Reference proteome</keyword>
<comment type="caution">
    <text evidence="1">The sequence shown here is derived from an EMBL/GenBank/DDBJ whole genome shotgun (WGS) entry which is preliminary data.</text>
</comment>
<dbReference type="Proteomes" id="UP000266723">
    <property type="component" value="Unassembled WGS sequence"/>
</dbReference>
<gene>
    <name evidence="1" type="ORF">DY000_02012762</name>
</gene>
<accession>A0ABQ7CUS4</accession>
<evidence type="ECO:0000313" key="2">
    <source>
        <dbReference type="Proteomes" id="UP000266723"/>
    </source>
</evidence>
<evidence type="ECO:0000313" key="1">
    <source>
        <dbReference type="EMBL" id="KAF3563676.1"/>
    </source>
</evidence>
<dbReference type="EMBL" id="QGKV02000759">
    <property type="protein sequence ID" value="KAF3563676.1"/>
    <property type="molecule type" value="Genomic_DNA"/>
</dbReference>